<proteinExistence type="predicted"/>
<sequence>MDDSVKTTQWFSFMQPLAQRNSPPPPIFVVGVGVPLPVNQPTDNQIFTDIVSFTSLMPTLGDLENMLGFNMVGVSTSLDRLQQKEQAPITENPSPAIMCPLLRVGILIKRFISLGSRRIIE</sequence>
<dbReference type="EMBL" id="JBFOLK010000013">
    <property type="protein sequence ID" value="KAL2466997.1"/>
    <property type="molecule type" value="Genomic_DNA"/>
</dbReference>
<accession>A0ABD1PST9</accession>
<dbReference type="AlphaFoldDB" id="A0ABD1PST9"/>
<keyword evidence="2" id="KW-1185">Reference proteome</keyword>
<name>A0ABD1PST9_9LAMI</name>
<evidence type="ECO:0000313" key="1">
    <source>
        <dbReference type="EMBL" id="KAL2466997.1"/>
    </source>
</evidence>
<evidence type="ECO:0000313" key="2">
    <source>
        <dbReference type="Proteomes" id="UP001604336"/>
    </source>
</evidence>
<comment type="caution">
    <text evidence="1">The sequence shown here is derived from an EMBL/GenBank/DDBJ whole genome shotgun (WGS) entry which is preliminary data.</text>
</comment>
<dbReference type="Proteomes" id="UP001604336">
    <property type="component" value="Unassembled WGS sequence"/>
</dbReference>
<organism evidence="1 2">
    <name type="scientific">Abeliophyllum distichum</name>
    <dbReference type="NCBI Taxonomy" id="126358"/>
    <lineage>
        <taxon>Eukaryota</taxon>
        <taxon>Viridiplantae</taxon>
        <taxon>Streptophyta</taxon>
        <taxon>Embryophyta</taxon>
        <taxon>Tracheophyta</taxon>
        <taxon>Spermatophyta</taxon>
        <taxon>Magnoliopsida</taxon>
        <taxon>eudicotyledons</taxon>
        <taxon>Gunneridae</taxon>
        <taxon>Pentapetalae</taxon>
        <taxon>asterids</taxon>
        <taxon>lamiids</taxon>
        <taxon>Lamiales</taxon>
        <taxon>Oleaceae</taxon>
        <taxon>Forsythieae</taxon>
        <taxon>Abeliophyllum</taxon>
    </lineage>
</organism>
<gene>
    <name evidence="1" type="ORF">Adt_42848</name>
</gene>
<protein>
    <submittedName>
        <fullName evidence="1">Uncharacterized protein</fullName>
    </submittedName>
</protein>
<reference evidence="2" key="1">
    <citation type="submission" date="2024-07" db="EMBL/GenBank/DDBJ databases">
        <title>Two chromosome-level genome assemblies of Korean endemic species Abeliophyllum distichum and Forsythia ovata (Oleaceae).</title>
        <authorList>
            <person name="Jang H."/>
        </authorList>
    </citation>
    <scope>NUCLEOTIDE SEQUENCE [LARGE SCALE GENOMIC DNA]</scope>
</reference>